<feature type="compositionally biased region" description="Acidic residues" evidence="1">
    <location>
        <begin position="252"/>
        <end position="262"/>
    </location>
</feature>
<dbReference type="OrthoDB" id="328200at2157"/>
<proteinExistence type="predicted"/>
<dbReference type="Proteomes" id="UP000823588">
    <property type="component" value="Unassembled WGS sequence"/>
</dbReference>
<organism evidence="2 3">
    <name type="scientific">Halorubrum alkaliphilum</name>
    <dbReference type="NCBI Taxonomy" id="261290"/>
    <lineage>
        <taxon>Archaea</taxon>
        <taxon>Methanobacteriati</taxon>
        <taxon>Methanobacteriota</taxon>
        <taxon>Stenosarchaea group</taxon>
        <taxon>Halobacteria</taxon>
        <taxon>Halobacteriales</taxon>
        <taxon>Haloferacaceae</taxon>
        <taxon>Halorubrum</taxon>
    </lineage>
</organism>
<feature type="region of interest" description="Disordered" evidence="1">
    <location>
        <begin position="185"/>
        <end position="222"/>
    </location>
</feature>
<evidence type="ECO:0000313" key="3">
    <source>
        <dbReference type="Proteomes" id="UP000823588"/>
    </source>
</evidence>
<reference evidence="2" key="1">
    <citation type="submission" date="2021-03" db="EMBL/GenBank/DDBJ databases">
        <title>Genomic Encyclopedia of Type Strains, Phase IV (KMG-IV): sequencing the most valuable type-strain genomes for metagenomic binning, comparative biology and taxonomic classification.</title>
        <authorList>
            <person name="Goeker M."/>
        </authorList>
    </citation>
    <scope>NUCLEOTIDE SEQUENCE</scope>
    <source>
        <strain evidence="2">DSM 23564</strain>
    </source>
</reference>
<sequence>MVDDESAVVGYETPSDEDVVSEGDKITLVEVRNRFGADQEIAIVGVGVEEGQNAFEEYRVERKSGDDDGFNEVEQAEIVEGSPGPEEIDTPESGFGPGGRERIRAKIGEIDPDEEVEIVVTITVKGIEGTGVTAQLFGDTRSFAIEGEEDDTAVEPGVPEFAGNGNVFFEPEGVVVDVLALYEEPSGNSDDTRIEPSSGKPITWDTDEHEQFKNAKPDDEDEFDPRGKLLAVYFVDRGLVYYNPKHGKDDISFPEDWPEPDPGDTRGNG</sequence>
<accession>A0A8T4GJB3</accession>
<comment type="caution">
    <text evidence="2">The sequence shown here is derived from an EMBL/GenBank/DDBJ whole genome shotgun (WGS) entry which is preliminary data.</text>
</comment>
<protein>
    <submittedName>
        <fullName evidence="2">Uncharacterized protein</fullName>
    </submittedName>
</protein>
<evidence type="ECO:0000313" key="2">
    <source>
        <dbReference type="EMBL" id="MBP1923501.1"/>
    </source>
</evidence>
<name>A0A8T4GJB3_9EURY</name>
<evidence type="ECO:0000256" key="1">
    <source>
        <dbReference type="SAM" id="MobiDB-lite"/>
    </source>
</evidence>
<keyword evidence="3" id="KW-1185">Reference proteome</keyword>
<feature type="region of interest" description="Disordered" evidence="1">
    <location>
        <begin position="80"/>
        <end position="100"/>
    </location>
</feature>
<feature type="region of interest" description="Disordered" evidence="1">
    <location>
        <begin position="1"/>
        <end position="20"/>
    </location>
</feature>
<dbReference type="RefSeq" id="WP_209486423.1">
    <property type="nucleotide sequence ID" value="NZ_JAGGKQ010000023.1"/>
</dbReference>
<feature type="region of interest" description="Disordered" evidence="1">
    <location>
        <begin position="245"/>
        <end position="269"/>
    </location>
</feature>
<dbReference type="EMBL" id="JAGGKQ010000023">
    <property type="protein sequence ID" value="MBP1923501.1"/>
    <property type="molecule type" value="Genomic_DNA"/>
</dbReference>
<dbReference type="AlphaFoldDB" id="A0A8T4GJB3"/>
<gene>
    <name evidence="2" type="ORF">J2751_002543</name>
</gene>